<sequence>MQHGLHDHGLAVHLPPGTNAARNRPNKTRTLAARVNDPCQVVFPPRPPASVGKVPIDPFDSLPIRMSKRSLELWQRYTYVDPFLARHAPNREVQYLSLSRAEPSVCHILILLAAVHSTESLDALGEFKVAFLDHKIQVIEMVNAWLADPNLKYSPQCIRVACFGDRTAARVHNEGLVQLLNMRKKNCKNFNRDQDVLHRFIFVCKFQNEDPHCRQYKMDLLRLVPYLLNSDEKKSQPTNAEPVQFGCLGPLAAKTHGHIDVMDGIQLFEGLSPAPAGGLLEFIWTFARLHVFSLGDTLDIGMRSHCQLHPVPGLSTTWSCLVNVTFGYCNLVMRWSNRNNGLVADLNADNLFPEEQVAELVEVGAGNVERSLTAMLAGTCDRDMWFWEAFASAVVLVRARRSFHRLSQRLQDREMTLHRDIKTWSRIMGVTTWEAAKKVLQKVVWHYNGPEEIARATWEKIIPPPPYYRPLPMYFRGQLGYE</sequence>
<feature type="compositionally biased region" description="Basic and acidic residues" evidence="1">
    <location>
        <begin position="1"/>
        <end position="10"/>
    </location>
</feature>
<comment type="caution">
    <text evidence="2">The sequence shown here is derived from an EMBL/GenBank/DDBJ whole genome shotgun (WGS) entry which is preliminary data.</text>
</comment>
<evidence type="ECO:0000313" key="3">
    <source>
        <dbReference type="Proteomes" id="UP001392437"/>
    </source>
</evidence>
<gene>
    <name evidence="2" type="ORF">PG999_012982</name>
</gene>
<dbReference type="Proteomes" id="UP001392437">
    <property type="component" value="Unassembled WGS sequence"/>
</dbReference>
<dbReference type="EMBL" id="JAQQWP010000010">
    <property type="protein sequence ID" value="KAK8097038.1"/>
    <property type="molecule type" value="Genomic_DNA"/>
</dbReference>
<keyword evidence="3" id="KW-1185">Reference proteome</keyword>
<dbReference type="AlphaFoldDB" id="A0AAW0QE37"/>
<protein>
    <submittedName>
        <fullName evidence="2">Uncharacterized protein</fullName>
    </submittedName>
</protein>
<organism evidence="2 3">
    <name type="scientific">Apiospora kogelbergensis</name>
    <dbReference type="NCBI Taxonomy" id="1337665"/>
    <lineage>
        <taxon>Eukaryota</taxon>
        <taxon>Fungi</taxon>
        <taxon>Dikarya</taxon>
        <taxon>Ascomycota</taxon>
        <taxon>Pezizomycotina</taxon>
        <taxon>Sordariomycetes</taxon>
        <taxon>Xylariomycetidae</taxon>
        <taxon>Amphisphaeriales</taxon>
        <taxon>Apiosporaceae</taxon>
        <taxon>Apiospora</taxon>
    </lineage>
</organism>
<accession>A0AAW0QE37</accession>
<proteinExistence type="predicted"/>
<feature type="region of interest" description="Disordered" evidence="1">
    <location>
        <begin position="1"/>
        <end position="24"/>
    </location>
</feature>
<name>A0AAW0QE37_9PEZI</name>
<reference evidence="2 3" key="1">
    <citation type="submission" date="2023-01" db="EMBL/GenBank/DDBJ databases">
        <title>Analysis of 21 Apiospora genomes using comparative genomics revels a genus with tremendous synthesis potential of carbohydrate active enzymes and secondary metabolites.</title>
        <authorList>
            <person name="Sorensen T."/>
        </authorList>
    </citation>
    <scope>NUCLEOTIDE SEQUENCE [LARGE SCALE GENOMIC DNA]</scope>
    <source>
        <strain evidence="2 3">CBS 117206</strain>
    </source>
</reference>
<evidence type="ECO:0000313" key="2">
    <source>
        <dbReference type="EMBL" id="KAK8097038.1"/>
    </source>
</evidence>
<evidence type="ECO:0000256" key="1">
    <source>
        <dbReference type="SAM" id="MobiDB-lite"/>
    </source>
</evidence>